<feature type="compositionally biased region" description="Basic and acidic residues" evidence="1">
    <location>
        <begin position="92"/>
        <end position="101"/>
    </location>
</feature>
<dbReference type="EMBL" id="CADEAL010004469">
    <property type="protein sequence ID" value="CAB1460286.1"/>
    <property type="molecule type" value="Genomic_DNA"/>
</dbReference>
<name>A0A9N7W4D7_PLEPL</name>
<dbReference type="Proteomes" id="UP001153269">
    <property type="component" value="Unassembled WGS sequence"/>
</dbReference>
<gene>
    <name evidence="2" type="ORF">PLEPLA_LOCUS48137</name>
</gene>
<evidence type="ECO:0000256" key="1">
    <source>
        <dbReference type="SAM" id="MobiDB-lite"/>
    </source>
</evidence>
<feature type="region of interest" description="Disordered" evidence="1">
    <location>
        <begin position="1"/>
        <end position="173"/>
    </location>
</feature>
<accession>A0A9N7W4D7</accession>
<protein>
    <submittedName>
        <fullName evidence="2">Uncharacterized protein</fullName>
    </submittedName>
</protein>
<evidence type="ECO:0000313" key="3">
    <source>
        <dbReference type="Proteomes" id="UP001153269"/>
    </source>
</evidence>
<reference evidence="2" key="1">
    <citation type="submission" date="2020-03" db="EMBL/GenBank/DDBJ databases">
        <authorList>
            <person name="Weist P."/>
        </authorList>
    </citation>
    <scope>NUCLEOTIDE SEQUENCE</scope>
</reference>
<sequence length="173" mass="18745">MWPARVRSSLNLEGELTVPEEALKHEKFTSGLQLGKKPSNGETTKTTTTKSPMKTPTKTPKSPSSGTPRPVEKSRGADGVTSSKEPPSKPVDGQKAEDRTLGDIGAMPRGTPLYGQPSWWGDGDADDENSFHQDKSSIKKPDGSISESQEARRGEKAQEDGIHVSPRPQFHIL</sequence>
<organism evidence="2 3">
    <name type="scientific">Pleuronectes platessa</name>
    <name type="common">European plaice</name>
    <dbReference type="NCBI Taxonomy" id="8262"/>
    <lineage>
        <taxon>Eukaryota</taxon>
        <taxon>Metazoa</taxon>
        <taxon>Chordata</taxon>
        <taxon>Craniata</taxon>
        <taxon>Vertebrata</taxon>
        <taxon>Euteleostomi</taxon>
        <taxon>Actinopterygii</taxon>
        <taxon>Neopterygii</taxon>
        <taxon>Teleostei</taxon>
        <taxon>Neoteleostei</taxon>
        <taxon>Acanthomorphata</taxon>
        <taxon>Carangaria</taxon>
        <taxon>Pleuronectiformes</taxon>
        <taxon>Pleuronectoidei</taxon>
        <taxon>Pleuronectidae</taxon>
        <taxon>Pleuronectes</taxon>
    </lineage>
</organism>
<comment type="caution">
    <text evidence="2">The sequence shown here is derived from an EMBL/GenBank/DDBJ whole genome shotgun (WGS) entry which is preliminary data.</text>
</comment>
<feature type="compositionally biased region" description="Low complexity" evidence="1">
    <location>
        <begin position="43"/>
        <end position="68"/>
    </location>
</feature>
<keyword evidence="3" id="KW-1185">Reference proteome</keyword>
<feature type="compositionally biased region" description="Basic and acidic residues" evidence="1">
    <location>
        <begin position="149"/>
        <end position="162"/>
    </location>
</feature>
<proteinExistence type="predicted"/>
<evidence type="ECO:0000313" key="2">
    <source>
        <dbReference type="EMBL" id="CAB1460286.1"/>
    </source>
</evidence>
<dbReference type="AlphaFoldDB" id="A0A9N7W4D7"/>
<feature type="compositionally biased region" description="Basic and acidic residues" evidence="1">
    <location>
        <begin position="129"/>
        <end position="142"/>
    </location>
</feature>